<comment type="caution">
    <text evidence="1">The sequence shown here is derived from an EMBL/GenBank/DDBJ whole genome shotgun (WGS) entry which is preliminary data.</text>
</comment>
<evidence type="ECO:0000313" key="2">
    <source>
        <dbReference type="Proteomes" id="UP000073492"/>
    </source>
</evidence>
<proteinExistence type="predicted"/>
<accession>A0A139IU24</accession>
<sequence length="297" mass="33101">MSEILVESQVMEKTAFDHKIASTTENTEPALTNAHANGTGHVQSNGLYDSDGHVHTNGYAREDAVEHLTPRSRTPQPKAMNRTDSMLVELEYYNDDRHEAYEWVRLPKQRNWDVLAVKRDASSERNTANTPLTATRHDGKPVIMWAKMDTGADANTINESTLSALLGPLVEDLKQPLNEKEIGKFNLIGDNNFKPTHYVELSFHAGKSNKSFHDIRFVVVPDDAAKASQDGVPNLILGLPTLRKYSMVMMDLDYHMEPEAGLEVIAGKAEEEHAGFQTIGPIIMRPPRPGVKRPGPR</sequence>
<dbReference type="InterPro" id="IPR021109">
    <property type="entry name" value="Peptidase_aspartic_dom_sf"/>
</dbReference>
<dbReference type="Gene3D" id="2.40.70.10">
    <property type="entry name" value="Acid Proteases"/>
    <property type="match status" value="1"/>
</dbReference>
<dbReference type="OrthoDB" id="3879263at2759"/>
<keyword evidence="2" id="KW-1185">Reference proteome</keyword>
<reference evidence="1 2" key="1">
    <citation type="submission" date="2015-07" db="EMBL/GenBank/DDBJ databases">
        <title>Comparative genomics of the Sigatoka disease complex on banana suggests a link between parallel evolutionary changes in Pseudocercospora fijiensis and Pseudocercospora eumusae and increased virulence on the banana host.</title>
        <authorList>
            <person name="Chang T.-C."/>
            <person name="Salvucci A."/>
            <person name="Crous P.W."/>
            <person name="Stergiopoulos I."/>
        </authorList>
    </citation>
    <scope>NUCLEOTIDE SEQUENCE [LARGE SCALE GENOMIC DNA]</scope>
    <source>
        <strain evidence="1 2">CBS 116634</strain>
    </source>
</reference>
<evidence type="ECO:0000313" key="1">
    <source>
        <dbReference type="EMBL" id="KXT18258.1"/>
    </source>
</evidence>
<dbReference type="EMBL" id="LFZO01000009">
    <property type="protein sequence ID" value="KXT18258.1"/>
    <property type="molecule type" value="Genomic_DNA"/>
</dbReference>
<protein>
    <submittedName>
        <fullName evidence="1">Uncharacterized protein</fullName>
    </submittedName>
</protein>
<dbReference type="Proteomes" id="UP000073492">
    <property type="component" value="Unassembled WGS sequence"/>
</dbReference>
<organism evidence="1 2">
    <name type="scientific">Pseudocercospora musae</name>
    <dbReference type="NCBI Taxonomy" id="113226"/>
    <lineage>
        <taxon>Eukaryota</taxon>
        <taxon>Fungi</taxon>
        <taxon>Dikarya</taxon>
        <taxon>Ascomycota</taxon>
        <taxon>Pezizomycotina</taxon>
        <taxon>Dothideomycetes</taxon>
        <taxon>Dothideomycetidae</taxon>
        <taxon>Mycosphaerellales</taxon>
        <taxon>Mycosphaerellaceae</taxon>
        <taxon>Pseudocercospora</taxon>
    </lineage>
</organism>
<name>A0A139IU24_9PEZI</name>
<dbReference type="AlphaFoldDB" id="A0A139IU24"/>
<gene>
    <name evidence="1" type="ORF">AC579_2923</name>
</gene>